<dbReference type="SMART" id="SM00881">
    <property type="entry name" value="CoA_binding"/>
    <property type="match status" value="1"/>
</dbReference>
<evidence type="ECO:0000256" key="6">
    <source>
        <dbReference type="ARBA" id="ARBA00023163"/>
    </source>
</evidence>
<dbReference type="GO" id="GO:0051775">
    <property type="term" value="P:response to redox state"/>
    <property type="evidence" value="ECO:0007669"/>
    <property type="project" value="InterPro"/>
</dbReference>
<dbReference type="PANTHER" id="PTHR35786">
    <property type="entry name" value="REDOX-SENSING TRANSCRIPTIONAL REPRESSOR REX"/>
    <property type="match status" value="1"/>
</dbReference>
<dbReference type="RefSeq" id="WP_097017892.1">
    <property type="nucleotide sequence ID" value="NZ_OBDZ01000012.1"/>
</dbReference>
<dbReference type="Pfam" id="PF06971">
    <property type="entry name" value="Put_DNA-bind_N"/>
    <property type="match status" value="1"/>
</dbReference>
<keyword evidence="1 7" id="KW-0963">Cytoplasm</keyword>
<dbReference type="GO" id="GO:0045892">
    <property type="term" value="P:negative regulation of DNA-templated transcription"/>
    <property type="evidence" value="ECO:0007669"/>
    <property type="project" value="InterPro"/>
</dbReference>
<dbReference type="InterPro" id="IPR036291">
    <property type="entry name" value="NAD(P)-bd_dom_sf"/>
</dbReference>
<dbReference type="Proteomes" id="UP000219573">
    <property type="component" value="Unassembled WGS sequence"/>
</dbReference>
<evidence type="ECO:0000259" key="8">
    <source>
        <dbReference type="SMART" id="SM00881"/>
    </source>
</evidence>
<keyword evidence="10" id="KW-1185">Reference proteome</keyword>
<evidence type="ECO:0000256" key="1">
    <source>
        <dbReference type="ARBA" id="ARBA00022490"/>
    </source>
</evidence>
<comment type="similarity">
    <text evidence="7">Belongs to the transcriptional regulatory Rex family.</text>
</comment>
<comment type="function">
    <text evidence="7">Modulates transcription in response to changes in cellular NADH/NAD(+) redox state.</text>
</comment>
<dbReference type="InterPro" id="IPR003781">
    <property type="entry name" value="CoA-bd"/>
</dbReference>
<keyword evidence="2 7" id="KW-0678">Repressor</keyword>
<evidence type="ECO:0000313" key="9">
    <source>
        <dbReference type="EMBL" id="SNY29106.1"/>
    </source>
</evidence>
<name>A0A285H2X5_9FIRM</name>
<dbReference type="NCBIfam" id="NF003989">
    <property type="entry name" value="PRK05472.1-3"/>
    <property type="match status" value="1"/>
</dbReference>
<dbReference type="InterPro" id="IPR058236">
    <property type="entry name" value="Rex_actinobacterial-type"/>
</dbReference>
<dbReference type="GO" id="GO:0005737">
    <property type="term" value="C:cytoplasm"/>
    <property type="evidence" value="ECO:0007669"/>
    <property type="project" value="UniProtKB-SubCell"/>
</dbReference>
<reference evidence="10" key="1">
    <citation type="submission" date="2017-09" db="EMBL/GenBank/DDBJ databases">
        <authorList>
            <person name="Varghese N."/>
            <person name="Submissions S."/>
        </authorList>
    </citation>
    <scope>NUCLEOTIDE SEQUENCE [LARGE SCALE GENOMIC DNA]</scope>
    <source>
        <strain evidence="10">MSL47</strain>
    </source>
</reference>
<dbReference type="InterPro" id="IPR036390">
    <property type="entry name" value="WH_DNA-bd_sf"/>
</dbReference>
<dbReference type="GO" id="GO:0003700">
    <property type="term" value="F:DNA-binding transcription factor activity"/>
    <property type="evidence" value="ECO:0007669"/>
    <property type="project" value="UniProtKB-UniRule"/>
</dbReference>
<dbReference type="Pfam" id="PF02629">
    <property type="entry name" value="CoA_binding"/>
    <property type="match status" value="1"/>
</dbReference>
<gene>
    <name evidence="7" type="primary">rex</name>
    <name evidence="9" type="ORF">SAMN06265827_112110</name>
</gene>
<dbReference type="AlphaFoldDB" id="A0A285H2X5"/>
<comment type="subunit">
    <text evidence="7">Homodimer.</text>
</comment>
<evidence type="ECO:0000256" key="7">
    <source>
        <dbReference type="HAMAP-Rule" id="MF_01131"/>
    </source>
</evidence>
<dbReference type="Gene3D" id="1.10.10.10">
    <property type="entry name" value="Winged helix-like DNA-binding domain superfamily/Winged helix DNA-binding domain"/>
    <property type="match status" value="1"/>
</dbReference>
<dbReference type="HAMAP" id="MF_01131">
    <property type="entry name" value="Rex"/>
    <property type="match status" value="1"/>
</dbReference>
<dbReference type="NCBIfam" id="NF003994">
    <property type="entry name" value="PRK05472.2-3"/>
    <property type="match status" value="1"/>
</dbReference>
<comment type="caution">
    <text evidence="7">Lacks conserved residue(s) required for the propagation of feature annotation.</text>
</comment>
<accession>A0A285H2X5</accession>
<dbReference type="SUPFAM" id="SSF51735">
    <property type="entry name" value="NAD(P)-binding Rossmann-fold domains"/>
    <property type="match status" value="1"/>
</dbReference>
<dbReference type="EMBL" id="OBDZ01000012">
    <property type="protein sequence ID" value="SNY29106.1"/>
    <property type="molecule type" value="Genomic_DNA"/>
</dbReference>
<dbReference type="GO" id="GO:0003677">
    <property type="term" value="F:DNA binding"/>
    <property type="evidence" value="ECO:0007669"/>
    <property type="project" value="UniProtKB-UniRule"/>
</dbReference>
<dbReference type="PANTHER" id="PTHR35786:SF1">
    <property type="entry name" value="REDOX-SENSING TRANSCRIPTIONAL REPRESSOR REX 1"/>
    <property type="match status" value="1"/>
</dbReference>
<evidence type="ECO:0000256" key="4">
    <source>
        <dbReference type="ARBA" id="ARBA00023027"/>
    </source>
</evidence>
<sequence length="226" mass="25486">MKKSKISNTTLDRLPIYYRCLKKLKEYKIDFVSSKELEKRTGINSNQIRRDLYDVRMDISYYHDFGVRGMGYPVSSLLEILEKILGLNNEIEIALVGAGSLGQALISYKEFKKMGLKIKYVFDIDSKKDSSQLADIELYDIANISNIITKNQVKMAIIAVPASAAQEIANELVEAGVEVILNFAPVYLELPEEVTVRNEDLSIGLIGLSYHLSKQQVQEAPLKYLG</sequence>
<dbReference type="InterPro" id="IPR009718">
    <property type="entry name" value="Rex_DNA-bd_C_dom"/>
</dbReference>
<keyword evidence="6 7" id="KW-0804">Transcription</keyword>
<protein>
    <recommendedName>
        <fullName evidence="7">Redox-sensing transcriptional repressor Rex</fullName>
    </recommendedName>
</protein>
<keyword evidence="4 7" id="KW-0520">NAD</keyword>
<dbReference type="InterPro" id="IPR036388">
    <property type="entry name" value="WH-like_DNA-bd_sf"/>
</dbReference>
<dbReference type="InterPro" id="IPR022876">
    <property type="entry name" value="Tscrpt_rep_Rex"/>
</dbReference>
<organism evidence="9 10">
    <name type="scientific">Orenia metallireducens</name>
    <dbReference type="NCBI Taxonomy" id="1413210"/>
    <lineage>
        <taxon>Bacteria</taxon>
        <taxon>Bacillati</taxon>
        <taxon>Bacillota</taxon>
        <taxon>Clostridia</taxon>
        <taxon>Halanaerobiales</taxon>
        <taxon>Halobacteroidaceae</taxon>
        <taxon>Orenia</taxon>
    </lineage>
</organism>
<evidence type="ECO:0000313" key="10">
    <source>
        <dbReference type="Proteomes" id="UP000219573"/>
    </source>
</evidence>
<keyword evidence="5 7" id="KW-0238">DNA-binding</keyword>
<feature type="domain" description="CoA-binding" evidence="8">
    <location>
        <begin position="86"/>
        <end position="187"/>
    </location>
</feature>
<dbReference type="SUPFAM" id="SSF46785">
    <property type="entry name" value="Winged helix' DNA-binding domain"/>
    <property type="match status" value="1"/>
</dbReference>
<dbReference type="Gene3D" id="3.40.50.720">
    <property type="entry name" value="NAD(P)-binding Rossmann-like Domain"/>
    <property type="match status" value="1"/>
</dbReference>
<dbReference type="NCBIfam" id="NF003996">
    <property type="entry name" value="PRK05472.2-5"/>
    <property type="match status" value="1"/>
</dbReference>
<proteinExistence type="inferred from homology"/>
<evidence type="ECO:0000256" key="2">
    <source>
        <dbReference type="ARBA" id="ARBA00022491"/>
    </source>
</evidence>
<dbReference type="NCBIfam" id="NF003993">
    <property type="entry name" value="PRK05472.2-2"/>
    <property type="match status" value="1"/>
</dbReference>
<evidence type="ECO:0000256" key="5">
    <source>
        <dbReference type="ARBA" id="ARBA00023125"/>
    </source>
</evidence>
<evidence type="ECO:0000256" key="3">
    <source>
        <dbReference type="ARBA" id="ARBA00023015"/>
    </source>
</evidence>
<feature type="binding site" evidence="7">
    <location>
        <begin position="97"/>
        <end position="102"/>
    </location>
    <ligand>
        <name>NAD(+)</name>
        <dbReference type="ChEBI" id="CHEBI:57540"/>
    </ligand>
</feature>
<dbReference type="OrthoDB" id="9784760at2"/>
<comment type="subcellular location">
    <subcellularLocation>
        <location evidence="7">Cytoplasm</location>
    </subcellularLocation>
</comment>
<dbReference type="NCBIfam" id="NF003995">
    <property type="entry name" value="PRK05472.2-4"/>
    <property type="match status" value="1"/>
</dbReference>
<keyword evidence="3 7" id="KW-0805">Transcription regulation</keyword>